<dbReference type="OrthoDB" id="9791746at2"/>
<gene>
    <name evidence="4" type="ORF">ME5_01072</name>
</gene>
<sequence>MKSVRICAQTFLMAAMIGIICLSSQALLMSKSYAQATVAVIVNGNAITNNDVRKRAAFLKLQQRKGNLNALAKEELIDEMLKRVEIKRRNIKINDDDVNNAYAGFAQQNNLTIDQLTQMLAQAGITAEHFKTYIGVQMGWGQLVSARYQSENGLISEQEAVQRMIKNGGKKPSTNEYSLQQVIFVVPANKRASIIGKRKQDANNFRAKFNGCNNLKQQSTTMLDVTVRNLGRILEPQLPEEWDKAVRSTPVGKMTPPIETKRGVEALAVCEIKKVSDDKVAQLVYSIEDSKKGGQAKAADLSDKYMKELRASARIKTP</sequence>
<keyword evidence="2" id="KW-0413">Isomerase</keyword>
<reference evidence="4 5" key="1">
    <citation type="submission" date="2012-03" db="EMBL/GenBank/DDBJ databases">
        <title>The Genome Sequence of Bartonella tamiae Th239.</title>
        <authorList>
            <consortium name="The Broad Institute Genome Sequencing Platform"/>
            <consortium name="The Broad Institute Genome Sequencing Center for Infectious Disease"/>
            <person name="Feldgarden M."/>
            <person name="Kirby J."/>
            <person name="Kosoy M."/>
            <person name="Birtles R."/>
            <person name="Probert W.S."/>
            <person name="Chiaraviglio L."/>
            <person name="Young S.K."/>
            <person name="Zeng Q."/>
            <person name="Gargeya S."/>
            <person name="Fitzgerald M."/>
            <person name="Haas B."/>
            <person name="Abouelleil A."/>
            <person name="Alvarado L."/>
            <person name="Arachchi H.M."/>
            <person name="Berlin A."/>
            <person name="Chapman S.B."/>
            <person name="Gearin G."/>
            <person name="Goldberg J."/>
            <person name="Griggs A."/>
            <person name="Gujja S."/>
            <person name="Hansen M."/>
            <person name="Heiman D."/>
            <person name="Howarth C."/>
            <person name="Larimer J."/>
            <person name="Lui A."/>
            <person name="MacDonald P.J.P."/>
            <person name="McCowen C."/>
            <person name="Montmayeur A."/>
            <person name="Murphy C."/>
            <person name="Neiman D."/>
            <person name="Pearson M."/>
            <person name="Priest M."/>
            <person name="Roberts A."/>
            <person name="Saif S."/>
            <person name="Shea T."/>
            <person name="Sisk P."/>
            <person name="Stolte C."/>
            <person name="Sykes S."/>
            <person name="Wortman J."/>
            <person name="Nusbaum C."/>
            <person name="Birren B."/>
        </authorList>
    </citation>
    <scope>NUCLEOTIDE SEQUENCE [LARGE SCALE GENOMIC DNA]</scope>
    <source>
        <strain evidence="4 5">Th239</strain>
    </source>
</reference>
<evidence type="ECO:0000313" key="5">
    <source>
        <dbReference type="Proteomes" id="UP000008952"/>
    </source>
</evidence>
<dbReference type="InterPro" id="IPR050280">
    <property type="entry name" value="OMP_Chaperone_SurA"/>
</dbReference>
<feature type="domain" description="SurA N-terminal" evidence="3">
    <location>
        <begin position="38"/>
        <end position="134"/>
    </location>
</feature>
<evidence type="ECO:0000259" key="3">
    <source>
        <dbReference type="Pfam" id="PF09312"/>
    </source>
</evidence>
<dbReference type="GO" id="GO:0003755">
    <property type="term" value="F:peptidyl-prolyl cis-trans isomerase activity"/>
    <property type="evidence" value="ECO:0007669"/>
    <property type="project" value="UniProtKB-KW"/>
</dbReference>
<dbReference type="PATRIC" id="fig|1094558.3.peg.1167"/>
<dbReference type="RefSeq" id="WP_008039158.1">
    <property type="nucleotide sequence ID" value="NZ_JH725147.1"/>
</dbReference>
<dbReference type="SUPFAM" id="SSF109998">
    <property type="entry name" value="Triger factor/SurA peptide-binding domain-like"/>
    <property type="match status" value="1"/>
</dbReference>
<dbReference type="AlphaFoldDB" id="J0QX97"/>
<accession>J0QX97</accession>
<dbReference type="STRING" id="1094558.ME5_01072"/>
<evidence type="ECO:0000256" key="1">
    <source>
        <dbReference type="ARBA" id="ARBA00022729"/>
    </source>
</evidence>
<proteinExistence type="predicted"/>
<keyword evidence="5" id="KW-1185">Reference proteome</keyword>
<keyword evidence="2" id="KW-0697">Rotamase</keyword>
<dbReference type="Proteomes" id="UP000008952">
    <property type="component" value="Unassembled WGS sequence"/>
</dbReference>
<dbReference type="InterPro" id="IPR027304">
    <property type="entry name" value="Trigger_fact/SurA_dom_sf"/>
</dbReference>
<dbReference type="PANTHER" id="PTHR47637">
    <property type="entry name" value="CHAPERONE SURA"/>
    <property type="match status" value="1"/>
</dbReference>
<dbReference type="Gene3D" id="1.10.4030.10">
    <property type="entry name" value="Porin chaperone SurA, peptide-binding domain"/>
    <property type="match status" value="1"/>
</dbReference>
<keyword evidence="1" id="KW-0732">Signal</keyword>
<dbReference type="InterPro" id="IPR015391">
    <property type="entry name" value="SurA_N"/>
</dbReference>
<dbReference type="HOGENOM" id="CLU_049723_0_0_5"/>
<name>J0QX97_9HYPH</name>
<comment type="caution">
    <text evidence="4">The sequence shown here is derived from an EMBL/GenBank/DDBJ whole genome shotgun (WGS) entry which is preliminary data.</text>
</comment>
<dbReference type="eggNOG" id="COG0760">
    <property type="taxonomic scope" value="Bacteria"/>
</dbReference>
<dbReference type="EMBL" id="AIMB01000007">
    <property type="protein sequence ID" value="EJF90671.1"/>
    <property type="molecule type" value="Genomic_DNA"/>
</dbReference>
<organism evidence="4 5">
    <name type="scientific">Bartonella tamiae Th239</name>
    <dbReference type="NCBI Taxonomy" id="1094558"/>
    <lineage>
        <taxon>Bacteria</taxon>
        <taxon>Pseudomonadati</taxon>
        <taxon>Pseudomonadota</taxon>
        <taxon>Alphaproteobacteria</taxon>
        <taxon>Hyphomicrobiales</taxon>
        <taxon>Bartonellaceae</taxon>
        <taxon>Bartonella</taxon>
    </lineage>
</organism>
<dbReference type="Pfam" id="PF09312">
    <property type="entry name" value="SurA_N"/>
    <property type="match status" value="1"/>
</dbReference>
<protein>
    <recommendedName>
        <fullName evidence="3">SurA N-terminal domain-containing protein</fullName>
    </recommendedName>
</protein>
<dbReference type="PANTHER" id="PTHR47637:SF1">
    <property type="entry name" value="CHAPERONE SURA"/>
    <property type="match status" value="1"/>
</dbReference>
<evidence type="ECO:0000256" key="2">
    <source>
        <dbReference type="ARBA" id="ARBA00023110"/>
    </source>
</evidence>
<evidence type="ECO:0000313" key="4">
    <source>
        <dbReference type="EMBL" id="EJF90671.1"/>
    </source>
</evidence>